<dbReference type="EMBL" id="JBFXLS010000015">
    <property type="protein sequence ID" value="KAL2829711.1"/>
    <property type="molecule type" value="Genomic_DNA"/>
</dbReference>
<protein>
    <submittedName>
        <fullName evidence="2">Uncharacterized protein</fullName>
    </submittedName>
</protein>
<keyword evidence="1" id="KW-0472">Membrane</keyword>
<keyword evidence="1" id="KW-1133">Transmembrane helix</keyword>
<sequence>MEEKNVGQHDRMCGLPGALFFFCIFFPFSLGIDSSGKRSANGLKLREVEQDVSMGRLAVDFRKDRLLQSPEERLARLGSGQLI</sequence>
<evidence type="ECO:0000313" key="3">
    <source>
        <dbReference type="Proteomes" id="UP001610335"/>
    </source>
</evidence>
<reference evidence="2 3" key="1">
    <citation type="submission" date="2024-07" db="EMBL/GenBank/DDBJ databases">
        <title>Section-level genome sequencing and comparative genomics of Aspergillus sections Usti and Cavernicolus.</title>
        <authorList>
            <consortium name="Lawrence Berkeley National Laboratory"/>
            <person name="Nybo J.L."/>
            <person name="Vesth T.C."/>
            <person name="Theobald S."/>
            <person name="Frisvad J.C."/>
            <person name="Larsen T.O."/>
            <person name="Kjaerboelling I."/>
            <person name="Rothschild-Mancinelli K."/>
            <person name="Lyhne E.K."/>
            <person name="Kogle M.E."/>
            <person name="Barry K."/>
            <person name="Clum A."/>
            <person name="Na H."/>
            <person name="Ledsgaard L."/>
            <person name="Lin J."/>
            <person name="Lipzen A."/>
            <person name="Kuo A."/>
            <person name="Riley R."/>
            <person name="Mondo S."/>
            <person name="LaButti K."/>
            <person name="Haridas S."/>
            <person name="Pangalinan J."/>
            <person name="Salamov A.A."/>
            <person name="Simmons B.A."/>
            <person name="Magnuson J.K."/>
            <person name="Chen J."/>
            <person name="Drula E."/>
            <person name="Henrissat B."/>
            <person name="Wiebenga A."/>
            <person name="Lubbers R.J."/>
            <person name="Gomes A.C."/>
            <person name="Makela M.R."/>
            <person name="Stajich J."/>
            <person name="Grigoriev I.V."/>
            <person name="Mortensen U.H."/>
            <person name="De vries R.P."/>
            <person name="Baker S.E."/>
            <person name="Andersen M.R."/>
        </authorList>
    </citation>
    <scope>NUCLEOTIDE SEQUENCE [LARGE SCALE GENOMIC DNA]</scope>
    <source>
        <strain evidence="2 3">CBS 600.67</strain>
    </source>
</reference>
<evidence type="ECO:0000313" key="2">
    <source>
        <dbReference type="EMBL" id="KAL2829711.1"/>
    </source>
</evidence>
<gene>
    <name evidence="2" type="ORF">BDW59DRAFT_33141</name>
</gene>
<proteinExistence type="predicted"/>
<comment type="caution">
    <text evidence="2">The sequence shown here is derived from an EMBL/GenBank/DDBJ whole genome shotgun (WGS) entry which is preliminary data.</text>
</comment>
<accession>A0ABR4IPL2</accession>
<keyword evidence="1" id="KW-0812">Transmembrane</keyword>
<evidence type="ECO:0000256" key="1">
    <source>
        <dbReference type="SAM" id="Phobius"/>
    </source>
</evidence>
<organism evidence="2 3">
    <name type="scientific">Aspergillus cavernicola</name>
    <dbReference type="NCBI Taxonomy" id="176166"/>
    <lineage>
        <taxon>Eukaryota</taxon>
        <taxon>Fungi</taxon>
        <taxon>Dikarya</taxon>
        <taxon>Ascomycota</taxon>
        <taxon>Pezizomycotina</taxon>
        <taxon>Eurotiomycetes</taxon>
        <taxon>Eurotiomycetidae</taxon>
        <taxon>Eurotiales</taxon>
        <taxon>Aspergillaceae</taxon>
        <taxon>Aspergillus</taxon>
        <taxon>Aspergillus subgen. Nidulantes</taxon>
    </lineage>
</organism>
<dbReference type="Proteomes" id="UP001610335">
    <property type="component" value="Unassembled WGS sequence"/>
</dbReference>
<feature type="transmembrane region" description="Helical" evidence="1">
    <location>
        <begin position="12"/>
        <end position="32"/>
    </location>
</feature>
<name>A0ABR4IPL2_9EURO</name>
<keyword evidence="3" id="KW-1185">Reference proteome</keyword>